<dbReference type="RefSeq" id="WP_100123235.1">
    <property type="nucleotide sequence ID" value="NZ_MEIU01000038.1"/>
</dbReference>
<protein>
    <submittedName>
        <fullName evidence="1">Uncharacterized protein</fullName>
    </submittedName>
</protein>
<dbReference type="Proteomes" id="UP000230463">
    <property type="component" value="Unassembled WGS sequence"/>
</dbReference>
<dbReference type="AlphaFoldDB" id="A0A855G9X0"/>
<proteinExistence type="predicted"/>
<dbReference type="EMBL" id="MEIU01000038">
    <property type="protein sequence ID" value="PIT61200.1"/>
    <property type="molecule type" value="Genomic_DNA"/>
</dbReference>
<evidence type="ECO:0000313" key="1">
    <source>
        <dbReference type="EMBL" id="PIT61200.1"/>
    </source>
</evidence>
<comment type="caution">
    <text evidence="1">The sequence shown here is derived from an EMBL/GenBank/DDBJ whole genome shotgun (WGS) entry which is preliminary data.</text>
</comment>
<gene>
    <name evidence="1" type="ORF">BHC57_02100</name>
</gene>
<name>A0A855G9X0_9NEIS</name>
<sequence length="161" mass="19131">MKDNTIFSIEWLNLKESETNLFSSKYYFRKSECFFKQLLLALNTLSEQGTALRFIRDDDFNDEELEILIPIIIDISVDGNIDNIPIARDILIKFKENKIVKNKLCSMLDNYLDSFDDFIYRRLAELLLYLNFSDLKIKLMNKCLKSNNNDLIEIYQDFIEK</sequence>
<reference evidence="1 2" key="1">
    <citation type="journal article" date="2017" name="MBio">
        <title>Type VI secretion-mediated competition in the bee gut microbiome.</title>
        <authorList>
            <person name="Steele M.I."/>
            <person name="Kwong W.K."/>
            <person name="Powell J.E."/>
            <person name="Whiteley M."/>
            <person name="Moran N.A."/>
        </authorList>
    </citation>
    <scope>NUCLEOTIDE SEQUENCE [LARGE SCALE GENOMIC DNA]</scope>
    <source>
        <strain evidence="1 2">HK3</strain>
    </source>
</reference>
<evidence type="ECO:0000313" key="2">
    <source>
        <dbReference type="Proteomes" id="UP000230463"/>
    </source>
</evidence>
<accession>A0A855G9X0</accession>
<organism evidence="1 2">
    <name type="scientific">Snodgrassella alvi</name>
    <dbReference type="NCBI Taxonomy" id="1196083"/>
    <lineage>
        <taxon>Bacteria</taxon>
        <taxon>Pseudomonadati</taxon>
        <taxon>Pseudomonadota</taxon>
        <taxon>Betaproteobacteria</taxon>
        <taxon>Neisseriales</taxon>
        <taxon>Neisseriaceae</taxon>
        <taxon>Snodgrassella</taxon>
    </lineage>
</organism>